<dbReference type="EMBL" id="CP031356">
    <property type="protein sequence ID" value="AXK44407.1"/>
    <property type="molecule type" value="Genomic_DNA"/>
</dbReference>
<protein>
    <submittedName>
        <fullName evidence="2">Uncharacterized protein</fullName>
    </submittedName>
</protein>
<proteinExistence type="predicted"/>
<dbReference type="Proteomes" id="UP000254236">
    <property type="component" value="Chromosome"/>
</dbReference>
<dbReference type="AlphaFoldDB" id="A0A345YKF5"/>
<evidence type="ECO:0000313" key="3">
    <source>
        <dbReference type="Proteomes" id="UP000254236"/>
    </source>
</evidence>
<reference evidence="2 4" key="2">
    <citation type="submission" date="2018-08" db="EMBL/GenBank/DDBJ databases">
        <title>Brachybacterium saurashtrense DSM 23186.</title>
        <authorList>
            <person name="Li Y."/>
        </authorList>
    </citation>
    <scope>NUCLEOTIDE SEQUENCE [LARGE SCALE GENOMIC DNA]</scope>
    <source>
        <strain evidence="2 4">DSM 23186</strain>
    </source>
</reference>
<gene>
    <name evidence="1" type="ORF">DWV08_01400</name>
    <name evidence="2" type="ORF">DXU92_06530</name>
</gene>
<accession>A0A345YKF5</accession>
<sequence>MTSSSIALPFRSAAAAAVVGGLSLIEPRALGPWSRAAYRTGVAGASGLLLADSTRDQDAILSPGLDGALLGAATLGLMDLSEHLDAQIVDAMRRRGISRPRLVLAALGAAGTVAMYALEARRAPQDPGVEPADDDEERELPAPVRELVALLLAAPEEGADLPGAPALRAQLSRARDHGPAEQTGEVWFSVPDTYERAVPRYQTWPVRGVFTQRGHRLQAELQIDDGQLSMFSILPADGVEGDAVDAALEHLAGPEFSLPAPEEIEIVHENAAP</sequence>
<dbReference type="KEGG" id="bsau:DWV08_01400"/>
<dbReference type="Proteomes" id="UP000282185">
    <property type="component" value="Unassembled WGS sequence"/>
</dbReference>
<evidence type="ECO:0000313" key="2">
    <source>
        <dbReference type="EMBL" id="RRR23018.1"/>
    </source>
</evidence>
<evidence type="ECO:0000313" key="1">
    <source>
        <dbReference type="EMBL" id="AXK44407.1"/>
    </source>
</evidence>
<reference evidence="1 3" key="1">
    <citation type="submission" date="2018-07" db="EMBL/GenBank/DDBJ databases">
        <title>Brachybacterium saurashtrense DSM 23186 genome sequence.</title>
        <authorList>
            <person name="Guo L."/>
        </authorList>
    </citation>
    <scope>NUCLEOTIDE SEQUENCE [LARGE SCALE GENOMIC DNA]</scope>
    <source>
        <strain evidence="1 3">DSM 23186</strain>
    </source>
</reference>
<name>A0A345YKF5_9MICO</name>
<dbReference type="EMBL" id="QSWH01000003">
    <property type="protein sequence ID" value="RRR23018.1"/>
    <property type="molecule type" value="Genomic_DNA"/>
</dbReference>
<dbReference type="OrthoDB" id="4793706at2"/>
<keyword evidence="3" id="KW-1185">Reference proteome</keyword>
<organism evidence="2 4">
    <name type="scientific">Brachybacterium saurashtrense</name>
    <dbReference type="NCBI Taxonomy" id="556288"/>
    <lineage>
        <taxon>Bacteria</taxon>
        <taxon>Bacillati</taxon>
        <taxon>Actinomycetota</taxon>
        <taxon>Actinomycetes</taxon>
        <taxon>Micrococcales</taxon>
        <taxon>Dermabacteraceae</taxon>
        <taxon>Brachybacterium</taxon>
    </lineage>
</organism>
<dbReference type="RefSeq" id="WP_115412162.1">
    <property type="nucleotide sequence ID" value="NZ_CP031356.1"/>
</dbReference>
<evidence type="ECO:0000313" key="4">
    <source>
        <dbReference type="Proteomes" id="UP000282185"/>
    </source>
</evidence>